<evidence type="ECO:0000313" key="2">
    <source>
        <dbReference type="EMBL" id="KAK1268565.1"/>
    </source>
</evidence>
<dbReference type="Proteomes" id="UP001179952">
    <property type="component" value="Unassembled WGS sequence"/>
</dbReference>
<feature type="compositionally biased region" description="Pro residues" evidence="1">
    <location>
        <begin position="59"/>
        <end position="68"/>
    </location>
</feature>
<sequence>MSGGQQKRVHSVGNVPFSWENKPGISKTASMESNKANSPKLLPPPPVPTESPKLIVHGLPPPPCPFQPPQLSGSSSSKKVVLEEDPFLKAYMECTKSAKHGESSKRSKWVQKRRFFSMSCKNSCGIREDNLVRMSQPPSTLPSLHERKILDADVQLAVIWIPKLGSRQSSVGRRQQI</sequence>
<organism evidence="2 3">
    <name type="scientific">Acorus gramineus</name>
    <name type="common">Dwarf sweet flag</name>
    <dbReference type="NCBI Taxonomy" id="55184"/>
    <lineage>
        <taxon>Eukaryota</taxon>
        <taxon>Viridiplantae</taxon>
        <taxon>Streptophyta</taxon>
        <taxon>Embryophyta</taxon>
        <taxon>Tracheophyta</taxon>
        <taxon>Spermatophyta</taxon>
        <taxon>Magnoliopsida</taxon>
        <taxon>Liliopsida</taxon>
        <taxon>Acoraceae</taxon>
        <taxon>Acorus</taxon>
    </lineage>
</organism>
<evidence type="ECO:0000313" key="3">
    <source>
        <dbReference type="Proteomes" id="UP001179952"/>
    </source>
</evidence>
<protein>
    <submittedName>
        <fullName evidence="2">Uncharacterized protein</fullName>
    </submittedName>
</protein>
<proteinExistence type="predicted"/>
<gene>
    <name evidence="2" type="ORF">QJS04_geneDACA022081</name>
</gene>
<reference evidence="2" key="1">
    <citation type="journal article" date="2023" name="Nat. Commun.">
        <title>Diploid and tetraploid genomes of Acorus and the evolution of monocots.</title>
        <authorList>
            <person name="Ma L."/>
            <person name="Liu K.W."/>
            <person name="Li Z."/>
            <person name="Hsiao Y.Y."/>
            <person name="Qi Y."/>
            <person name="Fu T."/>
            <person name="Tang G.D."/>
            <person name="Zhang D."/>
            <person name="Sun W.H."/>
            <person name="Liu D.K."/>
            <person name="Li Y."/>
            <person name="Chen G.Z."/>
            <person name="Liu X.D."/>
            <person name="Liao X.Y."/>
            <person name="Jiang Y.T."/>
            <person name="Yu X."/>
            <person name="Hao Y."/>
            <person name="Huang J."/>
            <person name="Zhao X.W."/>
            <person name="Ke S."/>
            <person name="Chen Y.Y."/>
            <person name="Wu W.L."/>
            <person name="Hsu J.L."/>
            <person name="Lin Y.F."/>
            <person name="Huang M.D."/>
            <person name="Li C.Y."/>
            <person name="Huang L."/>
            <person name="Wang Z.W."/>
            <person name="Zhao X."/>
            <person name="Zhong W.Y."/>
            <person name="Peng D.H."/>
            <person name="Ahmad S."/>
            <person name="Lan S."/>
            <person name="Zhang J.S."/>
            <person name="Tsai W.C."/>
            <person name="Van de Peer Y."/>
            <person name="Liu Z.J."/>
        </authorList>
    </citation>
    <scope>NUCLEOTIDE SEQUENCE</scope>
    <source>
        <strain evidence="2">SCP</strain>
    </source>
</reference>
<feature type="region of interest" description="Disordered" evidence="1">
    <location>
        <begin position="1"/>
        <end position="78"/>
    </location>
</feature>
<feature type="compositionally biased region" description="Low complexity" evidence="1">
    <location>
        <begin position="69"/>
        <end position="78"/>
    </location>
</feature>
<name>A0AAV9AWQ4_ACOGR</name>
<dbReference type="PANTHER" id="PTHR33696">
    <property type="entry name" value="T22J18.15-RELATED"/>
    <property type="match status" value="1"/>
</dbReference>
<keyword evidence="3" id="KW-1185">Reference proteome</keyword>
<reference evidence="2" key="2">
    <citation type="submission" date="2023-06" db="EMBL/GenBank/DDBJ databases">
        <authorList>
            <person name="Ma L."/>
            <person name="Liu K.-W."/>
            <person name="Li Z."/>
            <person name="Hsiao Y.-Y."/>
            <person name="Qi Y."/>
            <person name="Fu T."/>
            <person name="Tang G."/>
            <person name="Zhang D."/>
            <person name="Sun W.-H."/>
            <person name="Liu D.-K."/>
            <person name="Li Y."/>
            <person name="Chen G.-Z."/>
            <person name="Liu X.-D."/>
            <person name="Liao X.-Y."/>
            <person name="Jiang Y.-T."/>
            <person name="Yu X."/>
            <person name="Hao Y."/>
            <person name="Huang J."/>
            <person name="Zhao X.-W."/>
            <person name="Ke S."/>
            <person name="Chen Y.-Y."/>
            <person name="Wu W.-L."/>
            <person name="Hsu J.-L."/>
            <person name="Lin Y.-F."/>
            <person name="Huang M.-D."/>
            <person name="Li C.-Y."/>
            <person name="Huang L."/>
            <person name="Wang Z.-W."/>
            <person name="Zhao X."/>
            <person name="Zhong W.-Y."/>
            <person name="Peng D.-H."/>
            <person name="Ahmad S."/>
            <person name="Lan S."/>
            <person name="Zhang J.-S."/>
            <person name="Tsai W.-C."/>
            <person name="Van De Peer Y."/>
            <person name="Liu Z.-J."/>
        </authorList>
    </citation>
    <scope>NUCLEOTIDE SEQUENCE</scope>
    <source>
        <strain evidence="2">SCP</strain>
        <tissue evidence="2">Leaves</tissue>
    </source>
</reference>
<evidence type="ECO:0000256" key="1">
    <source>
        <dbReference type="SAM" id="MobiDB-lite"/>
    </source>
</evidence>
<feature type="compositionally biased region" description="Polar residues" evidence="1">
    <location>
        <begin position="27"/>
        <end position="37"/>
    </location>
</feature>
<dbReference type="EMBL" id="JAUJYN010000006">
    <property type="protein sequence ID" value="KAK1268565.1"/>
    <property type="molecule type" value="Genomic_DNA"/>
</dbReference>
<dbReference type="PANTHER" id="PTHR33696:SF3">
    <property type="entry name" value="FLZ-TYPE DOMAIN-CONTAINING PROTEIN"/>
    <property type="match status" value="1"/>
</dbReference>
<accession>A0AAV9AWQ4</accession>
<comment type="caution">
    <text evidence="2">The sequence shown here is derived from an EMBL/GenBank/DDBJ whole genome shotgun (WGS) entry which is preliminary data.</text>
</comment>
<dbReference type="AlphaFoldDB" id="A0AAV9AWQ4"/>